<reference evidence="3 4" key="1">
    <citation type="submission" date="2023-07" db="EMBL/GenBank/DDBJ databases">
        <title>Genomic Encyclopedia of Type Strains, Phase IV (KMG-IV): sequencing the most valuable type-strain genomes for metagenomic binning, comparative biology and taxonomic classification.</title>
        <authorList>
            <person name="Goeker M."/>
        </authorList>
    </citation>
    <scope>NUCLEOTIDE SEQUENCE [LARGE SCALE GENOMIC DNA]</scope>
    <source>
        <strain evidence="3 4">DSM 12751</strain>
    </source>
</reference>
<evidence type="ECO:0000259" key="2">
    <source>
        <dbReference type="Pfam" id="PF13699"/>
    </source>
</evidence>
<name>A0ABT9VZX5_9BACI</name>
<feature type="domain" description="eCIS core" evidence="2">
    <location>
        <begin position="136"/>
        <end position="201"/>
    </location>
</feature>
<protein>
    <recommendedName>
        <fullName evidence="2">eCIS core domain-containing protein</fullName>
    </recommendedName>
</protein>
<evidence type="ECO:0000313" key="4">
    <source>
        <dbReference type="Proteomes" id="UP001235840"/>
    </source>
</evidence>
<dbReference type="Proteomes" id="UP001235840">
    <property type="component" value="Unassembled WGS sequence"/>
</dbReference>
<feature type="region of interest" description="Disordered" evidence="1">
    <location>
        <begin position="1"/>
        <end position="34"/>
    </location>
</feature>
<proteinExistence type="predicted"/>
<dbReference type="InterPro" id="IPR025295">
    <property type="entry name" value="eCIS_core_dom"/>
</dbReference>
<keyword evidence="4" id="KW-1185">Reference proteome</keyword>
<evidence type="ECO:0000313" key="3">
    <source>
        <dbReference type="EMBL" id="MDQ0166553.1"/>
    </source>
</evidence>
<dbReference type="Pfam" id="PF13699">
    <property type="entry name" value="eCIS_core"/>
    <property type="match status" value="1"/>
</dbReference>
<dbReference type="EMBL" id="JAUSTY010000009">
    <property type="protein sequence ID" value="MDQ0166553.1"/>
    <property type="molecule type" value="Genomic_DNA"/>
</dbReference>
<organism evidence="3 4">
    <name type="scientific">Caldalkalibacillus horti</name>
    <dbReference type="NCBI Taxonomy" id="77523"/>
    <lineage>
        <taxon>Bacteria</taxon>
        <taxon>Bacillati</taxon>
        <taxon>Bacillota</taxon>
        <taxon>Bacilli</taxon>
        <taxon>Bacillales</taxon>
        <taxon>Bacillaceae</taxon>
        <taxon>Caldalkalibacillus</taxon>
    </lineage>
</organism>
<evidence type="ECO:0000256" key="1">
    <source>
        <dbReference type="SAM" id="MobiDB-lite"/>
    </source>
</evidence>
<sequence length="241" mass="27028">MKNRRLHGNQSQTRTEKEMAAQKKKNHSLDSTQQHAATQLKAILSYPNQTLTSSSIAIAQRAIGNQATLQLLESYSQLNPTSQHIQVPMSPGAQSTQLQSEEHIQRKTDPMQRVELDEEELLQPKTIQRKENQTGLPDQLKAGVESLSGMDLSDVQVQYNSDKPAQLNALAYAQGNQIHVAQGQEKHLAHEAWHVVQQRQGRVKPTMQFKEGVPINDDRGLEQEADRMGAEALKLGEEMDR</sequence>
<accession>A0ABT9VZX5</accession>
<gene>
    <name evidence="3" type="ORF">J2S11_002457</name>
</gene>
<comment type="caution">
    <text evidence="3">The sequence shown here is derived from an EMBL/GenBank/DDBJ whole genome shotgun (WGS) entry which is preliminary data.</text>
</comment>
<dbReference type="RefSeq" id="WP_307394846.1">
    <property type="nucleotide sequence ID" value="NZ_BAAADK010000045.1"/>
</dbReference>